<sequence>MLAPLSCGLSLPLHKWYERQKSEASTGNQTCHPAIALPMVPLEFPIIAENLTGDNENHQKGNAQIGRGIGKQGHGACLYNWHRRDALDTSGDWLFWQDSLMFDQRKQPATKSNSGAL</sequence>
<name>A0A2N5XV62_9HYPH</name>
<evidence type="ECO:0000313" key="1">
    <source>
        <dbReference type="EMBL" id="PLW78379.1"/>
    </source>
</evidence>
<proteinExistence type="predicted"/>
<dbReference type="EMBL" id="PKUQ01000008">
    <property type="protein sequence ID" value="PLW78379.1"/>
    <property type="molecule type" value="Genomic_DNA"/>
</dbReference>
<dbReference type="Proteomes" id="UP000234881">
    <property type="component" value="Unassembled WGS sequence"/>
</dbReference>
<gene>
    <name evidence="1" type="ORF">C0081_04605</name>
</gene>
<organism evidence="1 2">
    <name type="scientific">Cohaesibacter celericrescens</name>
    <dbReference type="NCBI Taxonomy" id="2067669"/>
    <lineage>
        <taxon>Bacteria</taxon>
        <taxon>Pseudomonadati</taxon>
        <taxon>Pseudomonadota</taxon>
        <taxon>Alphaproteobacteria</taxon>
        <taxon>Hyphomicrobiales</taxon>
        <taxon>Cohaesibacteraceae</taxon>
    </lineage>
</organism>
<accession>A0A2N5XV62</accession>
<protein>
    <submittedName>
        <fullName evidence="1">Uncharacterized protein</fullName>
    </submittedName>
</protein>
<dbReference type="AlphaFoldDB" id="A0A2N5XV62"/>
<comment type="caution">
    <text evidence="1">The sequence shown here is derived from an EMBL/GenBank/DDBJ whole genome shotgun (WGS) entry which is preliminary data.</text>
</comment>
<keyword evidence="2" id="KW-1185">Reference proteome</keyword>
<evidence type="ECO:0000313" key="2">
    <source>
        <dbReference type="Proteomes" id="UP000234881"/>
    </source>
</evidence>
<reference evidence="1 2" key="1">
    <citation type="submission" date="2018-01" db="EMBL/GenBank/DDBJ databases">
        <title>The draft genome sequence of Cohaesibacter sp. H1304.</title>
        <authorList>
            <person name="Wang N.-N."/>
            <person name="Du Z.-J."/>
        </authorList>
    </citation>
    <scope>NUCLEOTIDE SEQUENCE [LARGE SCALE GENOMIC DNA]</scope>
    <source>
        <strain evidence="1 2">H1304</strain>
    </source>
</reference>